<keyword evidence="2" id="KW-1185">Reference proteome</keyword>
<dbReference type="eggNOG" id="ENOG502ZFB5">
    <property type="taxonomic scope" value="Bacteria"/>
</dbReference>
<gene>
    <name evidence="1" type="ORF">SAMN05414137_116127</name>
</gene>
<accession>A0A1H7URT1</accession>
<name>A0A1H7URT1_STRJI</name>
<dbReference type="OrthoDB" id="4485313at2"/>
<dbReference type="AlphaFoldDB" id="A0A1H7URT1"/>
<sequence length="175" mass="18851">MRVLVSGEVHVNYGQIYVESDEDGDGTDLHDAFTGQGGVGLCGGGQAGALFLITGLHTGSVGFTVESHDSPPPLDEAWEEVVEVPFRPLSEKTVLVEWGGGTCRELGLTIRDYRARYCAIGMEAGRELDTRVAGEPQADRYLLQFWPAPPEPARVVRQSGDTAAYWHDFAGGLTA</sequence>
<dbReference type="EMBL" id="FOAZ01000016">
    <property type="protein sequence ID" value="SEL99682.1"/>
    <property type="molecule type" value="Genomic_DNA"/>
</dbReference>
<organism evidence="1 2">
    <name type="scientific">Streptacidiphilus jiangxiensis</name>
    <dbReference type="NCBI Taxonomy" id="235985"/>
    <lineage>
        <taxon>Bacteria</taxon>
        <taxon>Bacillati</taxon>
        <taxon>Actinomycetota</taxon>
        <taxon>Actinomycetes</taxon>
        <taxon>Kitasatosporales</taxon>
        <taxon>Streptomycetaceae</taxon>
        <taxon>Streptacidiphilus</taxon>
    </lineage>
</organism>
<dbReference type="RefSeq" id="WP_042451480.1">
    <property type="nucleotide sequence ID" value="NZ_BBPN01000022.1"/>
</dbReference>
<protein>
    <submittedName>
        <fullName evidence="1">Uncharacterized protein</fullName>
    </submittedName>
</protein>
<dbReference type="STRING" id="235985.SAMN05414137_116127"/>
<reference evidence="2" key="1">
    <citation type="submission" date="2016-10" db="EMBL/GenBank/DDBJ databases">
        <authorList>
            <person name="Varghese N."/>
        </authorList>
    </citation>
    <scope>NUCLEOTIDE SEQUENCE [LARGE SCALE GENOMIC DNA]</scope>
    <source>
        <strain evidence="2">DSM 45096 / BCRC 16803 / CGMCC 4.1857 / CIP 109030 / JCM 12277 / KCTC 19219 / NBRC 100920 / 33214</strain>
    </source>
</reference>
<proteinExistence type="predicted"/>
<evidence type="ECO:0000313" key="2">
    <source>
        <dbReference type="Proteomes" id="UP000183015"/>
    </source>
</evidence>
<dbReference type="Proteomes" id="UP000183015">
    <property type="component" value="Unassembled WGS sequence"/>
</dbReference>
<evidence type="ECO:0000313" key="1">
    <source>
        <dbReference type="EMBL" id="SEL99682.1"/>
    </source>
</evidence>